<dbReference type="InterPro" id="IPR022031">
    <property type="entry name" value="Rif1_N"/>
</dbReference>
<feature type="domain" description="Telomere-associated protein Rif1 N-terminal" evidence="8">
    <location>
        <begin position="71"/>
        <end position="398"/>
    </location>
</feature>
<feature type="compositionally biased region" description="Acidic residues" evidence="7">
    <location>
        <begin position="1897"/>
        <end position="1908"/>
    </location>
</feature>
<gene>
    <name evidence="9" type="ORF">PLOB_00021679</name>
</gene>
<dbReference type="InterPro" id="IPR016024">
    <property type="entry name" value="ARM-type_fold"/>
</dbReference>
<evidence type="ECO:0000256" key="3">
    <source>
        <dbReference type="ARBA" id="ARBA00022454"/>
    </source>
</evidence>
<dbReference type="Gene3D" id="1.25.10.10">
    <property type="entry name" value="Leucine-rich Repeat Variant"/>
    <property type="match status" value="1"/>
</dbReference>
<dbReference type="CDD" id="cd14267">
    <property type="entry name" value="Rif1_CTD_C-II_like"/>
    <property type="match status" value="1"/>
</dbReference>
<dbReference type="EMBL" id="CALNXK010000252">
    <property type="protein sequence ID" value="CAH3179230.1"/>
    <property type="molecule type" value="Genomic_DNA"/>
</dbReference>
<dbReference type="PANTHER" id="PTHR22928:SF3">
    <property type="entry name" value="TELOMERE-ASSOCIATED PROTEIN RIF1"/>
    <property type="match status" value="1"/>
</dbReference>
<evidence type="ECO:0000256" key="7">
    <source>
        <dbReference type="SAM" id="MobiDB-lite"/>
    </source>
</evidence>
<sequence>RNLRGSERPECASPKKNETFAVFSCSTIPSYAEIISKRTSRKASNMVTIPECEGLFEPLLRILEDKRAAGEDKVDAYLRMTDRLREEEEVFVNELLNFIQRVILVFKQDIQSDRSDLCQASLQALGHCLYQEQIASSLSISDGQDLVQGLLTRIQESDDKGVCTRALWCLSKQNLDGVIVNTKLESILFTLESVIAKDLKSVTVDHEALSVIERLLQQLPKPDMIKTVNSWAKLIFPQLVSTAPKVREKALVVMSTGLEHMMSAREKVARILVPLLKGYLLNEFPKLCAEKKELFVLKCWCCIVPTLGELLHRGGSLINNLLKLVEQGFRDTSTEVQVMSFSAWNILIDNFALSPEVLCSPRRIKLIMTPFRNLAVKESNKEVEAARLSTWWHFVCLLGSRVQELFDQVCTPLLQFIFGTAIDQVSLLKTKEGLSDLKCPPTPTNNKLLADMMAETPKSSIRRSLKDVGTPRTPTVLNASFARTAKQKLLVQGCEILLELLKVDDGEVEMSGNSGLVVSLGERLQTVTFKRAEDFKKHSSLLINAVREGFKALGTDLAEPLGIKIWNLLVLRISRLLEKGSSSDYGEILLPLLAVMQDLVDSNVLSPSLVLKMLVELSSLSSEVLSHHMASLHSKDNPQGSPALLLIQLLLTPHLLEKIWQNERLHLTFEPLVACGMMTASGQLVFLKTVFDLLEKASSFISNKDNLWRLWSCVVAQLKEHIQKTNDVNQGDALEHDFSTLHSALVFPIKRLDAIFSQGFGKEISKTIAELYRSFSRAASLVPTAEANVCCEELCTMILSVEGDWSSKDVSFVDTLVNLAGVIIECLDFSIPGLFALATTAAGKSPNTTPTKWTRRFQKPMGNFTSLVHLIAKLLSACERTSSCKDSSQTLGILTAVVTNLIDKLSYLFVHISGAMTITAVLKTLGPALVHFIENAHTSTKVTETTLDKRLFSARLIQKIEKLWTDLLTCIQSRHCGPYNSDFLAVVSPLLKVTLAHPKRSIKNHAIMFWNATFAHAEVLNYPENLRPVLQVAKDKMALTLPGWENIQILVKETQLDIESEDLTQQTDIVKPLSFGILASPQRRKQISSGSSPQLKGSFLHRAVSAEKAAENSSSKQLLRSPKLGRPRNSPATTHARRKLPLSKYDDDDEQDYVMIAPSPKKKRLLTEHQKEIMRSRSEVPALYNALDQSQDCTQFSQYLASQVQVTPDTTPSSTPEGEKDPPLERNKGNEQLTEKQVMEIEVISVAETNETEILDQSENEIVEQKDHAAENEPDHEEEGGKIEESDKEVVEIMMADSEEKDSGLAGGKVGVLSEKTLEVNEDVTIAESEPLTGDDDECEVTSPDIIPSSQTPSCESSFQSLRRVSIPLVSVLPSSLDSLGNKANVVQKDSEDVVAEADYKEEKWASEMNTEADISERNDNDRCGSPEKTLEPDKSKLAKIVSPVAGRTRRKLQQKTEGDKTPLRVKNSAKTVDEEVSAMTHEDKEHDEIILEKSIVKSAEPVLAGVSREATSSPIPKFLRPFAAGGSPCRVNLRGRNSPGVSPTTGILKRWPGNKQAVDSPSPPGKVRRVSFALPVKDDDSCEDSQATCSETTTTASQLKTSSSSPFTAVKQRRPVPINSDQSTQDVTHCVYPDLVSCTVPVEQILPSILTMSWSRGMGHLVRAQNIHTIGNLSALKEEQVKNLPIKSPKVPTLKKALQRFHQTRGKNSKTLVTKLVDASLKDDTEPKEGTVTSTEYSTITSTPLENETGVGDNSERVEDSVGEKMEPAVSVEKESDMMEEQSKSDEKNKSCDSENVRFVEDESVASGKELELNEMDADNNDENVDFSAKFYPVVREPADQVNKVSDMGESLTPPLSTHDPSGVEVTADMSTPQRDTHALPTKLFLRERIERDEVLSIDEEQEDGGECEVPQKGHEESRQNELFTTALPVQITCDQTAEVGAAVAACSEENCRDRDKFCDCLRSLKDLASPEVLGDLSSEEIFEAHQNLTEVMSVVVQALRGRWQSPRAQK</sequence>
<proteinExistence type="predicted"/>
<feature type="region of interest" description="Disordered" evidence="7">
    <location>
        <begin position="1536"/>
        <end position="1567"/>
    </location>
</feature>
<feature type="region of interest" description="Disordered" evidence="7">
    <location>
        <begin position="1896"/>
        <end position="1921"/>
    </location>
</feature>
<keyword evidence="4" id="KW-0779">Telomere</keyword>
<protein>
    <recommendedName>
        <fullName evidence="8">Telomere-associated protein Rif1 N-terminal domain-containing protein</fullName>
    </recommendedName>
</protein>
<feature type="compositionally biased region" description="Basic and acidic residues" evidence="7">
    <location>
        <begin position="1415"/>
        <end position="1435"/>
    </location>
</feature>
<feature type="region of interest" description="Disordered" evidence="7">
    <location>
        <begin position="1725"/>
        <end position="1796"/>
    </location>
</feature>
<feature type="compositionally biased region" description="Polar residues" evidence="7">
    <location>
        <begin position="1203"/>
        <end position="1216"/>
    </location>
</feature>
<feature type="region of interest" description="Disordered" evidence="7">
    <location>
        <begin position="1203"/>
        <end position="1235"/>
    </location>
</feature>
<evidence type="ECO:0000313" key="10">
    <source>
        <dbReference type="Proteomes" id="UP001159405"/>
    </source>
</evidence>
<evidence type="ECO:0000256" key="1">
    <source>
        <dbReference type="ARBA" id="ARBA00004123"/>
    </source>
</evidence>
<feature type="region of interest" description="Disordered" evidence="7">
    <location>
        <begin position="1321"/>
        <end position="1356"/>
    </location>
</feature>
<dbReference type="SUPFAM" id="SSF48371">
    <property type="entry name" value="ARM repeat"/>
    <property type="match status" value="1"/>
</dbReference>
<evidence type="ECO:0000259" key="8">
    <source>
        <dbReference type="Pfam" id="PF12231"/>
    </source>
</evidence>
<feature type="compositionally biased region" description="Basic and acidic residues" evidence="7">
    <location>
        <begin position="1911"/>
        <end position="1921"/>
    </location>
</feature>
<keyword evidence="5" id="KW-0539">Nucleus</keyword>
<feature type="compositionally biased region" description="Polar residues" evidence="7">
    <location>
        <begin position="1732"/>
        <end position="1747"/>
    </location>
</feature>
<feature type="region of interest" description="Disordered" evidence="7">
    <location>
        <begin position="1106"/>
        <end position="1146"/>
    </location>
</feature>
<dbReference type="Pfam" id="PF12231">
    <property type="entry name" value="Rif1_N"/>
    <property type="match status" value="1"/>
</dbReference>
<evidence type="ECO:0000256" key="5">
    <source>
        <dbReference type="ARBA" id="ARBA00023242"/>
    </source>
</evidence>
<feature type="region of interest" description="Disordered" evidence="7">
    <location>
        <begin position="1264"/>
        <end position="1287"/>
    </location>
</feature>
<keyword evidence="10" id="KW-1185">Reference proteome</keyword>
<keyword evidence="6" id="KW-0131">Cell cycle</keyword>
<feature type="non-terminal residue" evidence="9">
    <location>
        <position position="1"/>
    </location>
</feature>
<reference evidence="9 10" key="1">
    <citation type="submission" date="2022-05" db="EMBL/GenBank/DDBJ databases">
        <authorList>
            <consortium name="Genoscope - CEA"/>
            <person name="William W."/>
        </authorList>
    </citation>
    <scope>NUCLEOTIDE SEQUENCE [LARGE SCALE GENOMIC DNA]</scope>
</reference>
<evidence type="ECO:0000256" key="6">
    <source>
        <dbReference type="ARBA" id="ARBA00023306"/>
    </source>
</evidence>
<name>A0ABN8RIK1_9CNID</name>
<feature type="region of interest" description="Disordered" evidence="7">
    <location>
        <begin position="1407"/>
        <end position="1435"/>
    </location>
</feature>
<evidence type="ECO:0000256" key="2">
    <source>
        <dbReference type="ARBA" id="ARBA00004574"/>
    </source>
</evidence>
<feature type="compositionally biased region" description="Basic and acidic residues" evidence="7">
    <location>
        <begin position="1755"/>
        <end position="1796"/>
    </location>
</feature>
<dbReference type="InterPro" id="IPR011989">
    <property type="entry name" value="ARM-like"/>
</dbReference>
<organism evidence="9 10">
    <name type="scientific">Porites lobata</name>
    <dbReference type="NCBI Taxonomy" id="104759"/>
    <lineage>
        <taxon>Eukaryota</taxon>
        <taxon>Metazoa</taxon>
        <taxon>Cnidaria</taxon>
        <taxon>Anthozoa</taxon>
        <taxon>Hexacorallia</taxon>
        <taxon>Scleractinia</taxon>
        <taxon>Fungiina</taxon>
        <taxon>Poritidae</taxon>
        <taxon>Porites</taxon>
    </lineage>
</organism>
<feature type="compositionally biased region" description="Basic and acidic residues" evidence="7">
    <location>
        <begin position="1217"/>
        <end position="1235"/>
    </location>
</feature>
<dbReference type="Proteomes" id="UP001159405">
    <property type="component" value="Unassembled WGS sequence"/>
</dbReference>
<dbReference type="PANTHER" id="PTHR22928">
    <property type="entry name" value="TELOMERE-ASSOCIATED PROTEIN RIF1"/>
    <property type="match status" value="1"/>
</dbReference>
<comment type="caution">
    <text evidence="9">The sequence shown here is derived from an EMBL/GenBank/DDBJ whole genome shotgun (WGS) entry which is preliminary data.</text>
</comment>
<evidence type="ECO:0000313" key="9">
    <source>
        <dbReference type="EMBL" id="CAH3179230.1"/>
    </source>
</evidence>
<keyword evidence="3" id="KW-0158">Chromosome</keyword>
<evidence type="ECO:0000256" key="4">
    <source>
        <dbReference type="ARBA" id="ARBA00022895"/>
    </source>
</evidence>
<accession>A0ABN8RIK1</accession>
<feature type="region of interest" description="Disordered" evidence="7">
    <location>
        <begin position="1447"/>
        <end position="1485"/>
    </location>
</feature>
<comment type="subcellular location">
    <subcellularLocation>
        <location evidence="2">Chromosome</location>
        <location evidence="2">Telomere</location>
    </subcellularLocation>
    <subcellularLocation>
        <location evidence="1">Nucleus</location>
    </subcellularLocation>
</comment>